<dbReference type="InterPro" id="IPR035979">
    <property type="entry name" value="RBD_domain_sf"/>
</dbReference>
<keyword evidence="5" id="KW-1185">Reference proteome</keyword>
<dbReference type="Pfam" id="PF00076">
    <property type="entry name" value="RRM_1"/>
    <property type="match status" value="1"/>
</dbReference>
<gene>
    <name evidence="4" type="ORF">NDU88_004511</name>
</gene>
<reference evidence="4" key="1">
    <citation type="journal article" date="2022" name="bioRxiv">
        <title>Sequencing and chromosome-scale assembly of the giantPleurodeles waltlgenome.</title>
        <authorList>
            <person name="Brown T."/>
            <person name="Elewa A."/>
            <person name="Iarovenko S."/>
            <person name="Subramanian E."/>
            <person name="Araus A.J."/>
            <person name="Petzold A."/>
            <person name="Susuki M."/>
            <person name="Suzuki K.-i.T."/>
            <person name="Hayashi T."/>
            <person name="Toyoda A."/>
            <person name="Oliveira C."/>
            <person name="Osipova E."/>
            <person name="Leigh N.D."/>
            <person name="Simon A."/>
            <person name="Yun M.H."/>
        </authorList>
    </citation>
    <scope>NUCLEOTIDE SEQUENCE</scope>
    <source>
        <strain evidence="4">20211129_DDA</strain>
        <tissue evidence="4">Liver</tissue>
    </source>
</reference>
<evidence type="ECO:0000256" key="2">
    <source>
        <dbReference type="SAM" id="MobiDB-lite"/>
    </source>
</evidence>
<name>A0AAV7RFX3_PLEWA</name>
<evidence type="ECO:0000313" key="5">
    <source>
        <dbReference type="Proteomes" id="UP001066276"/>
    </source>
</evidence>
<evidence type="ECO:0000313" key="4">
    <source>
        <dbReference type="EMBL" id="KAJ1151731.1"/>
    </source>
</evidence>
<dbReference type="PROSITE" id="PS50102">
    <property type="entry name" value="RRM"/>
    <property type="match status" value="1"/>
</dbReference>
<proteinExistence type="predicted"/>
<dbReference type="InterPro" id="IPR000504">
    <property type="entry name" value="RRM_dom"/>
</dbReference>
<evidence type="ECO:0000256" key="1">
    <source>
        <dbReference type="PROSITE-ProRule" id="PRU00176"/>
    </source>
</evidence>
<comment type="caution">
    <text evidence="4">The sequence shown here is derived from an EMBL/GenBank/DDBJ whole genome shotgun (WGS) entry which is preliminary data.</text>
</comment>
<protein>
    <recommendedName>
        <fullName evidence="3">RRM domain-containing protein</fullName>
    </recommendedName>
</protein>
<dbReference type="SUPFAM" id="SSF54928">
    <property type="entry name" value="RNA-binding domain, RBD"/>
    <property type="match status" value="1"/>
</dbReference>
<keyword evidence="1" id="KW-0694">RNA-binding</keyword>
<feature type="region of interest" description="Disordered" evidence="2">
    <location>
        <begin position="179"/>
        <end position="199"/>
    </location>
</feature>
<dbReference type="Gene3D" id="3.30.70.330">
    <property type="match status" value="1"/>
</dbReference>
<dbReference type="SMART" id="SM00360">
    <property type="entry name" value="RRM"/>
    <property type="match status" value="1"/>
</dbReference>
<evidence type="ECO:0000259" key="3">
    <source>
        <dbReference type="PROSITE" id="PS50102"/>
    </source>
</evidence>
<dbReference type="InterPro" id="IPR050907">
    <property type="entry name" value="SRSF"/>
</dbReference>
<dbReference type="AlphaFoldDB" id="A0AAV7RFX3"/>
<dbReference type="EMBL" id="JANPWB010000009">
    <property type="protein sequence ID" value="KAJ1151731.1"/>
    <property type="molecule type" value="Genomic_DNA"/>
</dbReference>
<feature type="region of interest" description="Disordered" evidence="2">
    <location>
        <begin position="93"/>
        <end position="113"/>
    </location>
</feature>
<accession>A0AAV7RFX3</accession>
<organism evidence="4 5">
    <name type="scientific">Pleurodeles waltl</name>
    <name type="common">Iberian ribbed newt</name>
    <dbReference type="NCBI Taxonomy" id="8319"/>
    <lineage>
        <taxon>Eukaryota</taxon>
        <taxon>Metazoa</taxon>
        <taxon>Chordata</taxon>
        <taxon>Craniata</taxon>
        <taxon>Vertebrata</taxon>
        <taxon>Euteleostomi</taxon>
        <taxon>Amphibia</taxon>
        <taxon>Batrachia</taxon>
        <taxon>Caudata</taxon>
        <taxon>Salamandroidea</taxon>
        <taxon>Salamandridae</taxon>
        <taxon>Pleurodelinae</taxon>
        <taxon>Pleurodeles</taxon>
    </lineage>
</organism>
<dbReference type="Proteomes" id="UP001066276">
    <property type="component" value="Chromosome 5"/>
</dbReference>
<dbReference type="GO" id="GO:0003723">
    <property type="term" value="F:RNA binding"/>
    <property type="evidence" value="ECO:0007669"/>
    <property type="project" value="UniProtKB-UniRule"/>
</dbReference>
<feature type="domain" description="RRM" evidence="3">
    <location>
        <begin position="10"/>
        <end position="72"/>
    </location>
</feature>
<sequence>MSRYTRPPNTSLFVRNVEDGTRPEDLRREFGRYGPIVDLAIFEDVRDAEDALYNLNRKWVCGRQIEIQFAQGDRKTPAEVTHGREAVEDHIAQESHDAGDTLTASPDPARGGDLEHLKEARGLEVIPDQDLGHIRGNPPRELSHDRIEGIQILRDLTPNLHMGISIQIISLIARKPRGTPLPGQDHGAKAYRQAVSQDR</sequence>
<dbReference type="InterPro" id="IPR012677">
    <property type="entry name" value="Nucleotide-bd_a/b_plait_sf"/>
</dbReference>
<dbReference type="PANTHER" id="PTHR23147">
    <property type="entry name" value="SERINE/ARGININE RICH SPLICING FACTOR"/>
    <property type="match status" value="1"/>
</dbReference>